<evidence type="ECO:0000313" key="9">
    <source>
        <dbReference type="EMBL" id="KEQ23834.1"/>
    </source>
</evidence>
<keyword evidence="5 6" id="KW-0804">Transcription</keyword>
<dbReference type="InterPro" id="IPR039425">
    <property type="entry name" value="RNA_pol_sigma-70-like"/>
</dbReference>
<dbReference type="PROSITE" id="PS01063">
    <property type="entry name" value="SIGMA70_ECF"/>
    <property type="match status" value="1"/>
</dbReference>
<evidence type="ECO:0000256" key="2">
    <source>
        <dbReference type="ARBA" id="ARBA00023015"/>
    </source>
</evidence>
<comment type="caution">
    <text evidence="9">The sequence shown here is derived from an EMBL/GenBank/DDBJ whole genome shotgun (WGS) entry which is preliminary data.</text>
</comment>
<dbReference type="EMBL" id="JNVM01000019">
    <property type="protein sequence ID" value="KEQ23834.1"/>
    <property type="molecule type" value="Genomic_DNA"/>
</dbReference>
<dbReference type="InterPro" id="IPR014284">
    <property type="entry name" value="RNA_pol_sigma-70_dom"/>
</dbReference>
<dbReference type="InterPro" id="IPR007627">
    <property type="entry name" value="RNA_pol_sigma70_r2"/>
</dbReference>
<dbReference type="SUPFAM" id="SSF88946">
    <property type="entry name" value="Sigma2 domain of RNA polymerase sigma factors"/>
    <property type="match status" value="1"/>
</dbReference>
<comment type="similarity">
    <text evidence="1 6">Belongs to the sigma-70 factor family. ECF subfamily.</text>
</comment>
<keyword evidence="3 6" id="KW-0731">Sigma factor</keyword>
<feature type="domain" description="RNA polymerase sigma factor 70 region 4 type 2" evidence="8">
    <location>
        <begin position="109"/>
        <end position="160"/>
    </location>
</feature>
<dbReference type="InterPro" id="IPR013249">
    <property type="entry name" value="RNA_pol_sigma70_r4_t2"/>
</dbReference>
<evidence type="ECO:0000256" key="3">
    <source>
        <dbReference type="ARBA" id="ARBA00023082"/>
    </source>
</evidence>
<organism evidence="9 10">
    <name type="scientific">Paenibacillus tyrfis</name>
    <dbReference type="NCBI Taxonomy" id="1501230"/>
    <lineage>
        <taxon>Bacteria</taxon>
        <taxon>Bacillati</taxon>
        <taxon>Bacillota</taxon>
        <taxon>Bacilli</taxon>
        <taxon>Bacillales</taxon>
        <taxon>Paenibacillaceae</taxon>
        <taxon>Paenibacillus</taxon>
    </lineage>
</organism>
<dbReference type="Gene3D" id="1.10.10.10">
    <property type="entry name" value="Winged helix-like DNA-binding domain superfamily/Winged helix DNA-binding domain"/>
    <property type="match status" value="1"/>
</dbReference>
<protein>
    <recommendedName>
        <fullName evidence="6">RNA polymerase sigma factor</fullName>
    </recommendedName>
</protein>
<dbReference type="InterPro" id="IPR036388">
    <property type="entry name" value="WH-like_DNA-bd_sf"/>
</dbReference>
<sequence length="178" mass="20884">MKEYLISEEQSRAWFEEHSPYVYGIALMMTKSAMLADDITQETFLRAYRKFHLYDPAKPLRPWLYRITLNMVRSTLRKQRWLTFFGQLPVEAGTDSVEDLILKSESEHELWQVVNRLSPKRREVLILVYYVGLSLQETAALLNIRLGTCKSRLHAALEQLRNDEAESYQLTSIKEGLK</sequence>
<dbReference type="Pfam" id="PF08281">
    <property type="entry name" value="Sigma70_r4_2"/>
    <property type="match status" value="1"/>
</dbReference>
<dbReference type="GO" id="GO:0006352">
    <property type="term" value="P:DNA-templated transcription initiation"/>
    <property type="evidence" value="ECO:0007669"/>
    <property type="project" value="InterPro"/>
</dbReference>
<evidence type="ECO:0000313" key="10">
    <source>
        <dbReference type="Proteomes" id="UP000028123"/>
    </source>
</evidence>
<evidence type="ECO:0000259" key="7">
    <source>
        <dbReference type="Pfam" id="PF04542"/>
    </source>
</evidence>
<dbReference type="RefSeq" id="WP_036687352.1">
    <property type="nucleotide sequence ID" value="NZ_JNVM01000019.1"/>
</dbReference>
<dbReference type="Proteomes" id="UP000028123">
    <property type="component" value="Unassembled WGS sequence"/>
</dbReference>
<dbReference type="InterPro" id="IPR000838">
    <property type="entry name" value="RNA_pol_sigma70_ECF_CS"/>
</dbReference>
<accession>A0A081NZG1</accession>
<evidence type="ECO:0000259" key="8">
    <source>
        <dbReference type="Pfam" id="PF08281"/>
    </source>
</evidence>
<evidence type="ECO:0000256" key="4">
    <source>
        <dbReference type="ARBA" id="ARBA00023125"/>
    </source>
</evidence>
<keyword evidence="10" id="KW-1185">Reference proteome</keyword>
<dbReference type="NCBIfam" id="TIGR02937">
    <property type="entry name" value="sigma70-ECF"/>
    <property type="match status" value="1"/>
</dbReference>
<keyword evidence="4 6" id="KW-0238">DNA-binding</keyword>
<proteinExistence type="inferred from homology"/>
<dbReference type="PANTHER" id="PTHR43133:SF25">
    <property type="entry name" value="RNA POLYMERASE SIGMA FACTOR RFAY-RELATED"/>
    <property type="match status" value="1"/>
</dbReference>
<dbReference type="Pfam" id="PF04542">
    <property type="entry name" value="Sigma70_r2"/>
    <property type="match status" value="1"/>
</dbReference>
<dbReference type="Gene3D" id="1.10.1740.10">
    <property type="match status" value="1"/>
</dbReference>
<dbReference type="InterPro" id="IPR013324">
    <property type="entry name" value="RNA_pol_sigma_r3/r4-like"/>
</dbReference>
<keyword evidence="2 6" id="KW-0805">Transcription regulation</keyword>
<dbReference type="GO" id="GO:0016987">
    <property type="term" value="F:sigma factor activity"/>
    <property type="evidence" value="ECO:0007669"/>
    <property type="project" value="UniProtKB-KW"/>
</dbReference>
<dbReference type="GO" id="GO:0006950">
    <property type="term" value="P:response to stress"/>
    <property type="evidence" value="ECO:0007669"/>
    <property type="project" value="UniProtKB-ARBA"/>
</dbReference>
<name>A0A081NZG1_9BACL</name>
<evidence type="ECO:0000256" key="1">
    <source>
        <dbReference type="ARBA" id="ARBA00010641"/>
    </source>
</evidence>
<evidence type="ECO:0000256" key="5">
    <source>
        <dbReference type="ARBA" id="ARBA00023163"/>
    </source>
</evidence>
<dbReference type="PANTHER" id="PTHR43133">
    <property type="entry name" value="RNA POLYMERASE ECF-TYPE SIGMA FACTO"/>
    <property type="match status" value="1"/>
</dbReference>
<evidence type="ECO:0000256" key="6">
    <source>
        <dbReference type="RuleBase" id="RU000716"/>
    </source>
</evidence>
<dbReference type="AlphaFoldDB" id="A0A081NZG1"/>
<dbReference type="SUPFAM" id="SSF88659">
    <property type="entry name" value="Sigma3 and sigma4 domains of RNA polymerase sigma factors"/>
    <property type="match status" value="1"/>
</dbReference>
<feature type="domain" description="RNA polymerase sigma-70 region 2" evidence="7">
    <location>
        <begin position="15"/>
        <end position="81"/>
    </location>
</feature>
<gene>
    <name evidence="9" type="ORF">ET33_12435</name>
</gene>
<dbReference type="eggNOG" id="COG1595">
    <property type="taxonomic scope" value="Bacteria"/>
</dbReference>
<dbReference type="OrthoDB" id="9785675at2"/>
<dbReference type="CDD" id="cd06171">
    <property type="entry name" value="Sigma70_r4"/>
    <property type="match status" value="1"/>
</dbReference>
<reference evidence="9 10" key="1">
    <citation type="submission" date="2014-06" db="EMBL/GenBank/DDBJ databases">
        <title>Draft genome sequence of Paenibacillus sp. MSt1.</title>
        <authorList>
            <person name="Aw Y.K."/>
            <person name="Ong K.S."/>
            <person name="Gan H.M."/>
            <person name="Lee S.M."/>
        </authorList>
    </citation>
    <scope>NUCLEOTIDE SEQUENCE [LARGE SCALE GENOMIC DNA]</scope>
    <source>
        <strain evidence="9 10">MSt1</strain>
    </source>
</reference>
<dbReference type="InterPro" id="IPR013325">
    <property type="entry name" value="RNA_pol_sigma_r2"/>
</dbReference>
<dbReference type="GO" id="GO:0003677">
    <property type="term" value="F:DNA binding"/>
    <property type="evidence" value="ECO:0007669"/>
    <property type="project" value="UniProtKB-KW"/>
</dbReference>